<protein>
    <submittedName>
        <fullName evidence="1">Uncharacterized protein</fullName>
    </submittedName>
</protein>
<evidence type="ECO:0000313" key="1">
    <source>
        <dbReference type="EMBL" id="UPK95491.1"/>
    </source>
</evidence>
<gene>
    <name evidence="1" type="ORF">LCI18_006426</name>
</gene>
<accession>A0ACD3Z2V5</accession>
<proteinExistence type="predicted"/>
<dbReference type="EMBL" id="CP090034">
    <property type="protein sequence ID" value="UPK95491.1"/>
    <property type="molecule type" value="Genomic_DNA"/>
</dbReference>
<organism evidence="1 2">
    <name type="scientific">Fusarium solani subsp. cucurbitae</name>
    <name type="common">Neocosmosporum cucurbitae</name>
    <dbReference type="NCBI Taxonomy" id="2747967"/>
    <lineage>
        <taxon>Eukaryota</taxon>
        <taxon>Fungi</taxon>
        <taxon>Dikarya</taxon>
        <taxon>Ascomycota</taxon>
        <taxon>Pezizomycotina</taxon>
        <taxon>Sordariomycetes</taxon>
        <taxon>Hypocreomycetidae</taxon>
        <taxon>Hypocreales</taxon>
        <taxon>Nectriaceae</taxon>
        <taxon>Fusarium</taxon>
        <taxon>Fusarium solani species complex</taxon>
    </lineage>
</organism>
<name>A0ACD3Z2V5_FUSSC</name>
<reference evidence="1" key="1">
    <citation type="submission" date="2021-11" db="EMBL/GenBank/DDBJ databases">
        <title>Fusarium solani-melongenae Genome sequencing and assembly.</title>
        <authorList>
            <person name="Xie S."/>
            <person name="Huang L."/>
            <person name="Zhang X."/>
        </authorList>
    </citation>
    <scope>NUCLEOTIDE SEQUENCE</scope>
    <source>
        <strain evidence="1">CRI 24-3</strain>
    </source>
</reference>
<dbReference type="Proteomes" id="UP000830768">
    <property type="component" value="Chromosome 5"/>
</dbReference>
<sequence>MLSTGGLVENQRKRKRPVISCNECHRRKQKCDRLQPCPNCIKRDKVHLCVYTHVELESFLDSGEISDLGGACNFSSWTIDSQSAQSQLRTSSDSHQQSVSEYLGYSRNSNTGTLALIAMAGTSEHIPALSHQEATGQNSDTATRYKSLVRQLPSQRHIEVLLQSFFSDIAWYYDIIDQNSITEQLSSWNQVSYSTLSQGPFSLPPDVRAFPSLLFQLLAQALLFLPVKSAHVLNDLKFAPDMAFADLAIEYSDAGSAIAAMLGNRDTSLAKVQAGLLRASFQKSMGLVVEAWHTLGGTIRDAQEIGLHRVGSLSLDDALDASDATSSSKCLRDVEMRARLWLTLHLWDGHMGVVLGRPMSTRVDVNSLTSQFEAIERRKEIIQGHEGGESQHLTPFSFILCGYRTAYKYLQEIHELESCGGSSQDKQQTVERIHAAITDNMRCLPEWAQVNSSNDYDPSFLHSRPWLPAARETLSTEIYFALLALHRPFIFSTPRSRDTAHKAALQILVSQNRLFSMTEPREYLPFNLVFATFDAMVLIATIHILFPTENLEQFEVSLRSIEWGLARLESTKPCNKMASFAFDVVQALYAKMISRLHPAVQPCLDVGPDGAPAQRSVSVTLDSFPGVSSGELVPSQFGVLPQNIASVPPPQPLHDLIFQTFSSSGRLSDEQTSSTSSGQPPQNLLGDDFWRLIDQIDD</sequence>
<evidence type="ECO:0000313" key="2">
    <source>
        <dbReference type="Proteomes" id="UP000830768"/>
    </source>
</evidence>
<keyword evidence="2" id="KW-1185">Reference proteome</keyword>